<dbReference type="EMBL" id="FN649726">
    <property type="protein sequence ID" value="CBN76530.1"/>
    <property type="molecule type" value="Genomic_DNA"/>
</dbReference>
<evidence type="ECO:0000256" key="1">
    <source>
        <dbReference type="SAM" id="Coils"/>
    </source>
</evidence>
<keyword evidence="1" id="KW-0175">Coiled coil</keyword>
<sequence>MCTVHLLLTSTKGCESTSMVRAAELVQFLHLQRVELGQESSNTMPAELVWAVVLFGLYILWKSTYGGRNPQVHALTLMNERRFKSSTLDTLVLGLAKQLATKARSPHVRQLSEGMVMVVERLVSRQAIIEEEHPSTTRRCQTIFWMLEQVDHVMRAEGDALHPAHRKAMKGVIDNMNDDIRDTMKELEEFRSMDRFKQFLRAPGFEQRMKKSEEVIKRAEDNLYTLSVLWHARTCSRIAGSLEDSQGARAGGRARSVAEARPGTALVETARAKNDAEVIKAYQLTGVPRTAKLCGVVARRGQLGVLQWLRETGCPWNEGTCCMAAEGGHLDVLKWARENGCPWDEWTCAQAAAGGHLDVLKWARKNGCPWDDDTCFAAKCEGHLDVLKWAEENGCPEDIWGRFHYRSPYRSESGYC</sequence>
<accession>D8LB21</accession>
<dbReference type="Proteomes" id="UP000002630">
    <property type="component" value="Linkage Group LG01"/>
</dbReference>
<evidence type="ECO:0000313" key="2">
    <source>
        <dbReference type="EMBL" id="CBN76530.1"/>
    </source>
</evidence>
<dbReference type="Gene3D" id="1.25.40.20">
    <property type="entry name" value="Ankyrin repeat-containing domain"/>
    <property type="match status" value="1"/>
</dbReference>
<protein>
    <submittedName>
        <fullName evidence="2">Uncharacterized protein</fullName>
    </submittedName>
</protein>
<name>D8LB21_ECTSI</name>
<dbReference type="SUPFAM" id="SSF140860">
    <property type="entry name" value="Pseudo ankyrin repeat-like"/>
    <property type="match status" value="1"/>
</dbReference>
<dbReference type="InterPro" id="IPR002110">
    <property type="entry name" value="Ankyrin_rpt"/>
</dbReference>
<dbReference type="AlphaFoldDB" id="D8LB21"/>
<feature type="coiled-coil region" evidence="1">
    <location>
        <begin position="173"/>
        <end position="222"/>
    </location>
</feature>
<dbReference type="OrthoDB" id="549039at2759"/>
<evidence type="ECO:0000313" key="3">
    <source>
        <dbReference type="Proteomes" id="UP000002630"/>
    </source>
</evidence>
<organism evidence="2 3">
    <name type="scientific">Ectocarpus siliculosus</name>
    <name type="common">Brown alga</name>
    <name type="synonym">Conferva siliculosa</name>
    <dbReference type="NCBI Taxonomy" id="2880"/>
    <lineage>
        <taxon>Eukaryota</taxon>
        <taxon>Sar</taxon>
        <taxon>Stramenopiles</taxon>
        <taxon>Ochrophyta</taxon>
        <taxon>PX clade</taxon>
        <taxon>Phaeophyceae</taxon>
        <taxon>Ectocarpales</taxon>
        <taxon>Ectocarpaceae</taxon>
        <taxon>Ectocarpus</taxon>
    </lineage>
</organism>
<dbReference type="Pfam" id="PF13637">
    <property type="entry name" value="Ank_4"/>
    <property type="match status" value="1"/>
</dbReference>
<reference evidence="2 3" key="1">
    <citation type="journal article" date="2010" name="Nature">
        <title>The Ectocarpus genome and the independent evolution of multicellularity in brown algae.</title>
        <authorList>
            <person name="Cock J.M."/>
            <person name="Sterck L."/>
            <person name="Rouze P."/>
            <person name="Scornet D."/>
            <person name="Allen A.E."/>
            <person name="Amoutzias G."/>
            <person name="Anthouard V."/>
            <person name="Artiguenave F."/>
            <person name="Aury J.M."/>
            <person name="Badger J.H."/>
            <person name="Beszteri B."/>
            <person name="Billiau K."/>
            <person name="Bonnet E."/>
            <person name="Bothwell J.H."/>
            <person name="Bowler C."/>
            <person name="Boyen C."/>
            <person name="Brownlee C."/>
            <person name="Carrano C.J."/>
            <person name="Charrier B."/>
            <person name="Cho G.Y."/>
            <person name="Coelho S.M."/>
            <person name="Collen J."/>
            <person name="Corre E."/>
            <person name="Da Silva C."/>
            <person name="Delage L."/>
            <person name="Delaroque N."/>
            <person name="Dittami S.M."/>
            <person name="Doulbeau S."/>
            <person name="Elias M."/>
            <person name="Farnham G."/>
            <person name="Gachon C.M."/>
            <person name="Gschloessl B."/>
            <person name="Heesch S."/>
            <person name="Jabbari K."/>
            <person name="Jubin C."/>
            <person name="Kawai H."/>
            <person name="Kimura K."/>
            <person name="Kloareg B."/>
            <person name="Kupper F.C."/>
            <person name="Lang D."/>
            <person name="Le Bail A."/>
            <person name="Leblanc C."/>
            <person name="Lerouge P."/>
            <person name="Lohr M."/>
            <person name="Lopez P.J."/>
            <person name="Martens C."/>
            <person name="Maumus F."/>
            <person name="Michel G."/>
            <person name="Miranda-Saavedra D."/>
            <person name="Morales J."/>
            <person name="Moreau H."/>
            <person name="Motomura T."/>
            <person name="Nagasato C."/>
            <person name="Napoli C.A."/>
            <person name="Nelson D.R."/>
            <person name="Nyvall-Collen P."/>
            <person name="Peters A.F."/>
            <person name="Pommier C."/>
            <person name="Potin P."/>
            <person name="Poulain J."/>
            <person name="Quesneville H."/>
            <person name="Read B."/>
            <person name="Rensing S.A."/>
            <person name="Ritter A."/>
            <person name="Rousvoal S."/>
            <person name="Samanta M."/>
            <person name="Samson G."/>
            <person name="Schroeder D.C."/>
            <person name="Segurens B."/>
            <person name="Strittmatter M."/>
            <person name="Tonon T."/>
            <person name="Tregear J.W."/>
            <person name="Valentin K."/>
            <person name="von Dassow P."/>
            <person name="Yamagishi T."/>
            <person name="Van de Peer Y."/>
            <person name="Wincker P."/>
        </authorList>
    </citation>
    <scope>NUCLEOTIDE SEQUENCE [LARGE SCALE GENOMIC DNA]</scope>
    <source>
        <strain evidence="3">Ec32 / CCAP1310/4</strain>
    </source>
</reference>
<dbReference type="PANTHER" id="PTHR46586:SF3">
    <property type="entry name" value="ANKYRIN REPEAT-CONTAINING PROTEIN"/>
    <property type="match status" value="1"/>
</dbReference>
<proteinExistence type="predicted"/>
<dbReference type="PANTHER" id="PTHR46586">
    <property type="entry name" value="ANKYRIN REPEAT-CONTAINING PROTEIN"/>
    <property type="match status" value="1"/>
</dbReference>
<dbReference type="InterPro" id="IPR036770">
    <property type="entry name" value="Ankyrin_rpt-contain_sf"/>
</dbReference>
<dbReference type="EMBL" id="FN647682">
    <property type="protein sequence ID" value="CBN76530.1"/>
    <property type="molecule type" value="Genomic_DNA"/>
</dbReference>
<dbReference type="InParanoid" id="D8LB21"/>
<dbReference type="InterPro" id="IPR052050">
    <property type="entry name" value="SecEffector_AnkRepeat"/>
</dbReference>
<gene>
    <name evidence="2" type="ORF">Esi_0000_0188</name>
</gene>
<keyword evidence="3" id="KW-1185">Reference proteome</keyword>